<name>A0ACB6ZER0_THEGA</name>
<organism evidence="1 2">
    <name type="scientific">Thelephora ganbajun</name>
    <name type="common">Ganba fungus</name>
    <dbReference type="NCBI Taxonomy" id="370292"/>
    <lineage>
        <taxon>Eukaryota</taxon>
        <taxon>Fungi</taxon>
        <taxon>Dikarya</taxon>
        <taxon>Basidiomycota</taxon>
        <taxon>Agaricomycotina</taxon>
        <taxon>Agaricomycetes</taxon>
        <taxon>Thelephorales</taxon>
        <taxon>Thelephoraceae</taxon>
        <taxon>Thelephora</taxon>
    </lineage>
</organism>
<proteinExistence type="predicted"/>
<reference evidence="1" key="1">
    <citation type="submission" date="2019-10" db="EMBL/GenBank/DDBJ databases">
        <authorList>
            <consortium name="DOE Joint Genome Institute"/>
            <person name="Kuo A."/>
            <person name="Miyauchi S."/>
            <person name="Kiss E."/>
            <person name="Drula E."/>
            <person name="Kohler A."/>
            <person name="Sanchez-Garcia M."/>
            <person name="Andreopoulos B."/>
            <person name="Barry K.W."/>
            <person name="Bonito G."/>
            <person name="Buee M."/>
            <person name="Carver A."/>
            <person name="Chen C."/>
            <person name="Cichocki N."/>
            <person name="Clum A."/>
            <person name="Culley D."/>
            <person name="Crous P.W."/>
            <person name="Fauchery L."/>
            <person name="Girlanda M."/>
            <person name="Hayes R."/>
            <person name="Keri Z."/>
            <person name="Labutti K."/>
            <person name="Lipzen A."/>
            <person name="Lombard V."/>
            <person name="Magnuson J."/>
            <person name="Maillard F."/>
            <person name="Morin E."/>
            <person name="Murat C."/>
            <person name="Nolan M."/>
            <person name="Ohm R."/>
            <person name="Pangilinan J."/>
            <person name="Pereira M."/>
            <person name="Perotto S."/>
            <person name="Peter M."/>
            <person name="Riley R."/>
            <person name="Sitrit Y."/>
            <person name="Stielow B."/>
            <person name="Szollosi G."/>
            <person name="Zifcakova L."/>
            <person name="Stursova M."/>
            <person name="Spatafora J.W."/>
            <person name="Tedersoo L."/>
            <person name="Vaario L.-M."/>
            <person name="Yamada A."/>
            <person name="Yan M."/>
            <person name="Wang P."/>
            <person name="Xu J."/>
            <person name="Bruns T."/>
            <person name="Baldrian P."/>
            <person name="Vilgalys R."/>
            <person name="Henrissat B."/>
            <person name="Grigoriev I.V."/>
            <person name="Hibbett D."/>
            <person name="Nagy L.G."/>
            <person name="Martin F.M."/>
        </authorList>
    </citation>
    <scope>NUCLEOTIDE SEQUENCE</scope>
    <source>
        <strain evidence="1">P2</strain>
    </source>
</reference>
<accession>A0ACB6ZER0</accession>
<comment type="caution">
    <text evidence="1">The sequence shown here is derived from an EMBL/GenBank/DDBJ whole genome shotgun (WGS) entry which is preliminary data.</text>
</comment>
<keyword evidence="2" id="KW-1185">Reference proteome</keyword>
<dbReference type="Proteomes" id="UP000886501">
    <property type="component" value="Unassembled WGS sequence"/>
</dbReference>
<reference evidence="1" key="2">
    <citation type="journal article" date="2020" name="Nat. Commun.">
        <title>Large-scale genome sequencing of mycorrhizal fungi provides insights into the early evolution of symbiotic traits.</title>
        <authorList>
            <person name="Miyauchi S."/>
            <person name="Kiss E."/>
            <person name="Kuo A."/>
            <person name="Drula E."/>
            <person name="Kohler A."/>
            <person name="Sanchez-Garcia M."/>
            <person name="Morin E."/>
            <person name="Andreopoulos B."/>
            <person name="Barry K.W."/>
            <person name="Bonito G."/>
            <person name="Buee M."/>
            <person name="Carver A."/>
            <person name="Chen C."/>
            <person name="Cichocki N."/>
            <person name="Clum A."/>
            <person name="Culley D."/>
            <person name="Crous P.W."/>
            <person name="Fauchery L."/>
            <person name="Girlanda M."/>
            <person name="Hayes R.D."/>
            <person name="Keri Z."/>
            <person name="LaButti K."/>
            <person name="Lipzen A."/>
            <person name="Lombard V."/>
            <person name="Magnuson J."/>
            <person name="Maillard F."/>
            <person name="Murat C."/>
            <person name="Nolan M."/>
            <person name="Ohm R.A."/>
            <person name="Pangilinan J."/>
            <person name="Pereira M.F."/>
            <person name="Perotto S."/>
            <person name="Peter M."/>
            <person name="Pfister S."/>
            <person name="Riley R."/>
            <person name="Sitrit Y."/>
            <person name="Stielow J.B."/>
            <person name="Szollosi G."/>
            <person name="Zifcakova L."/>
            <person name="Stursova M."/>
            <person name="Spatafora J.W."/>
            <person name="Tedersoo L."/>
            <person name="Vaario L.M."/>
            <person name="Yamada A."/>
            <person name="Yan M."/>
            <person name="Wang P."/>
            <person name="Xu J."/>
            <person name="Bruns T."/>
            <person name="Baldrian P."/>
            <person name="Vilgalys R."/>
            <person name="Dunand C."/>
            <person name="Henrissat B."/>
            <person name="Grigoriev I.V."/>
            <person name="Hibbett D."/>
            <person name="Nagy L.G."/>
            <person name="Martin F.M."/>
        </authorList>
    </citation>
    <scope>NUCLEOTIDE SEQUENCE</scope>
    <source>
        <strain evidence="1">P2</strain>
    </source>
</reference>
<evidence type="ECO:0000313" key="2">
    <source>
        <dbReference type="Proteomes" id="UP000886501"/>
    </source>
</evidence>
<evidence type="ECO:0000313" key="1">
    <source>
        <dbReference type="EMBL" id="KAF9647828.1"/>
    </source>
</evidence>
<gene>
    <name evidence="1" type="ORF">BDM02DRAFT_3097512</name>
</gene>
<protein>
    <submittedName>
        <fullName evidence="1">Uncharacterized protein</fullName>
    </submittedName>
</protein>
<dbReference type="EMBL" id="MU118025">
    <property type="protein sequence ID" value="KAF9647828.1"/>
    <property type="molecule type" value="Genomic_DNA"/>
</dbReference>
<sequence length="281" mass="31614">MSSPHYVYFPIDLLGFHRPRLQLRKHVSQIPVLKQESRRCIRALANYTPRRKNIKYPRERCAAVLVALFVGRKGDLYVLLSKRASTLRTYAGDTALPGGKVDKRDRNAEETARREAFEEIGLATDKSKVPLLCVLEPFLAGNGVLITPVVVLVLDNMLRPVLNTPEVAQLFSHPLASFLSTESPFPQDQSMVEFPYYSYEDTPFHRGSPRKIRLHHFLTGREAGGVKPIFGVTAAIMIRVASIGYGLEPEFLLKAPSQPGMRERVEYASNENKRAQAKAKL</sequence>